<evidence type="ECO:0000256" key="1">
    <source>
        <dbReference type="ARBA" id="ARBA00008887"/>
    </source>
</evidence>
<dbReference type="InterPro" id="IPR013602">
    <property type="entry name" value="Dynein_heavy_linker"/>
</dbReference>
<reference evidence="3 4" key="1">
    <citation type="submission" date="2024-05" db="EMBL/GenBank/DDBJ databases">
        <authorList>
            <person name="Wallberg A."/>
        </authorList>
    </citation>
    <scope>NUCLEOTIDE SEQUENCE [LARGE SCALE GENOMIC DNA]</scope>
</reference>
<feature type="non-terminal residue" evidence="3">
    <location>
        <position position="105"/>
    </location>
</feature>
<feature type="non-terminal residue" evidence="3">
    <location>
        <position position="1"/>
    </location>
</feature>
<protein>
    <recommendedName>
        <fullName evidence="2">Dynein heavy chain linker domain-containing protein</fullName>
    </recommendedName>
</protein>
<dbReference type="EMBL" id="CAXKWB010078527">
    <property type="protein sequence ID" value="CAL4202769.1"/>
    <property type="molecule type" value="Genomic_DNA"/>
</dbReference>
<dbReference type="AlphaFoldDB" id="A0AAV2SHM6"/>
<dbReference type="PANTHER" id="PTHR46532:SF4">
    <property type="entry name" value="AAA+ ATPASE DOMAIN-CONTAINING PROTEIN"/>
    <property type="match status" value="1"/>
</dbReference>
<dbReference type="GO" id="GO:0007018">
    <property type="term" value="P:microtubule-based movement"/>
    <property type="evidence" value="ECO:0007669"/>
    <property type="project" value="InterPro"/>
</dbReference>
<proteinExistence type="inferred from homology"/>
<accession>A0AAV2SHM6</accession>
<comment type="similarity">
    <text evidence="1">Belongs to the dynein heavy chain family.</text>
</comment>
<name>A0AAV2SHM6_MEGNR</name>
<evidence type="ECO:0000313" key="3">
    <source>
        <dbReference type="EMBL" id="CAL4202769.1"/>
    </source>
</evidence>
<dbReference type="GO" id="GO:0051959">
    <property type="term" value="F:dynein light intermediate chain binding"/>
    <property type="evidence" value="ECO:0007669"/>
    <property type="project" value="InterPro"/>
</dbReference>
<dbReference type="PANTHER" id="PTHR46532">
    <property type="entry name" value="MALE FERTILITY FACTOR KL5"/>
    <property type="match status" value="1"/>
</dbReference>
<dbReference type="GO" id="GO:0045505">
    <property type="term" value="F:dynein intermediate chain binding"/>
    <property type="evidence" value="ECO:0007669"/>
    <property type="project" value="InterPro"/>
</dbReference>
<dbReference type="Gene3D" id="1.20.140.100">
    <property type="entry name" value="Dynein heavy chain, N-terminal domain 2"/>
    <property type="match status" value="1"/>
</dbReference>
<comment type="caution">
    <text evidence="3">The sequence shown here is derived from an EMBL/GenBank/DDBJ whole genome shotgun (WGS) entry which is preliminary data.</text>
</comment>
<dbReference type="Proteomes" id="UP001497623">
    <property type="component" value="Unassembled WGS sequence"/>
</dbReference>
<dbReference type="Gene3D" id="1.10.287.2620">
    <property type="match status" value="1"/>
</dbReference>
<feature type="domain" description="Dynein heavy chain linker" evidence="2">
    <location>
        <begin position="2"/>
        <end position="103"/>
    </location>
</feature>
<keyword evidence="4" id="KW-1185">Reference proteome</keyword>
<dbReference type="InterPro" id="IPR026983">
    <property type="entry name" value="DHC"/>
</dbReference>
<gene>
    <name evidence="3" type="ORF">MNOR_LOCUS37715</name>
</gene>
<dbReference type="GO" id="GO:0005858">
    <property type="term" value="C:axonemal dynein complex"/>
    <property type="evidence" value="ECO:0007669"/>
    <property type="project" value="TreeGrafter"/>
</dbReference>
<dbReference type="Pfam" id="PF08393">
    <property type="entry name" value="DHC_N2"/>
    <property type="match status" value="1"/>
</dbReference>
<organism evidence="3 4">
    <name type="scientific">Meganyctiphanes norvegica</name>
    <name type="common">Northern krill</name>
    <name type="synonym">Thysanopoda norvegica</name>
    <dbReference type="NCBI Taxonomy" id="48144"/>
    <lineage>
        <taxon>Eukaryota</taxon>
        <taxon>Metazoa</taxon>
        <taxon>Ecdysozoa</taxon>
        <taxon>Arthropoda</taxon>
        <taxon>Crustacea</taxon>
        <taxon>Multicrustacea</taxon>
        <taxon>Malacostraca</taxon>
        <taxon>Eumalacostraca</taxon>
        <taxon>Eucarida</taxon>
        <taxon>Euphausiacea</taxon>
        <taxon>Euphausiidae</taxon>
        <taxon>Meganyctiphanes</taxon>
    </lineage>
</organism>
<evidence type="ECO:0000259" key="2">
    <source>
        <dbReference type="Pfam" id="PF08393"/>
    </source>
</evidence>
<dbReference type="InterPro" id="IPR042222">
    <property type="entry name" value="Dynein_2_N"/>
</dbReference>
<sequence length="105" mass="12019">CLRHILDSALLQFKEDIEDICISAMKEKDIESKLRSVTNEWANNTLTFALFKNRGELLLRGDMAAEVITSLEDSLMILGSLLSNRYNAPFRRQIQKWVSDLSNSN</sequence>
<evidence type="ECO:0000313" key="4">
    <source>
        <dbReference type="Proteomes" id="UP001497623"/>
    </source>
</evidence>